<evidence type="ECO:0000256" key="3">
    <source>
        <dbReference type="ARBA" id="ARBA00012154"/>
    </source>
</evidence>
<keyword evidence="5 11" id="KW-0808">Transferase</keyword>
<dbReference type="HAMAP" id="MF_00109">
    <property type="entry name" value="Shikimate_kinase"/>
    <property type="match status" value="1"/>
</dbReference>
<feature type="binding site" evidence="11">
    <location>
        <position position="148"/>
    </location>
    <ligand>
        <name>ATP</name>
        <dbReference type="ChEBI" id="CHEBI:30616"/>
    </ligand>
</feature>
<organism evidence="12">
    <name type="scientific">Gulosibacter sediminis</name>
    <dbReference type="NCBI Taxonomy" id="1729695"/>
    <lineage>
        <taxon>Bacteria</taxon>
        <taxon>Bacillati</taxon>
        <taxon>Actinomycetota</taxon>
        <taxon>Actinomycetes</taxon>
        <taxon>Micrococcales</taxon>
        <taxon>Microbacteriaceae</taxon>
        <taxon>Gulosibacter</taxon>
    </lineage>
</organism>
<accession>A0ABY4MUT7</accession>
<proteinExistence type="inferred from homology"/>
<dbReference type="SUPFAM" id="SSF52540">
    <property type="entry name" value="P-loop containing nucleoside triphosphate hydrolases"/>
    <property type="match status" value="1"/>
</dbReference>
<keyword evidence="4 11" id="KW-0028">Amino-acid biosynthesis</keyword>
<keyword evidence="6 11" id="KW-0547">Nucleotide-binding</keyword>
<dbReference type="PANTHER" id="PTHR21087">
    <property type="entry name" value="SHIKIMATE KINASE"/>
    <property type="match status" value="1"/>
</dbReference>
<evidence type="ECO:0000256" key="1">
    <source>
        <dbReference type="ARBA" id="ARBA00004842"/>
    </source>
</evidence>
<evidence type="ECO:0000256" key="10">
    <source>
        <dbReference type="ARBA" id="ARBA00048567"/>
    </source>
</evidence>
<comment type="catalytic activity">
    <reaction evidence="10 11">
        <text>shikimate + ATP = 3-phosphoshikimate + ADP + H(+)</text>
        <dbReference type="Rhea" id="RHEA:13121"/>
        <dbReference type="ChEBI" id="CHEBI:15378"/>
        <dbReference type="ChEBI" id="CHEBI:30616"/>
        <dbReference type="ChEBI" id="CHEBI:36208"/>
        <dbReference type="ChEBI" id="CHEBI:145989"/>
        <dbReference type="ChEBI" id="CHEBI:456216"/>
        <dbReference type="EC" id="2.7.1.71"/>
    </reaction>
</comment>
<protein>
    <recommendedName>
        <fullName evidence="3 11">Shikimate kinase</fullName>
        <shortName evidence="11">SK</shortName>
        <ecNumber evidence="3 11">2.7.1.71</ecNumber>
    </recommendedName>
</protein>
<comment type="subcellular location">
    <subcellularLocation>
        <location evidence="11">Cytoplasm</location>
    </subcellularLocation>
</comment>
<dbReference type="InterPro" id="IPR031322">
    <property type="entry name" value="Shikimate/glucono_kinase"/>
</dbReference>
<dbReference type="EMBL" id="CP097160">
    <property type="protein sequence ID" value="UQN13804.1"/>
    <property type="molecule type" value="Genomic_DNA"/>
</dbReference>
<sequence>MSLVFIGPPAAGKTRVGKRLSRKLGATYADTDKLIAREHGAIAQFIPKHGEQEFRRIERNTVHAALAAYEVVSLGGGAILNEDTQAQLASGDHTVVLLVASPEAISERISGKTNRPLLNGIDSWIETYEARREIYERLAHLTVDTSFRPMWQVSNEVHRYLKRIGSPLVRSSSPAQADN</sequence>
<feature type="binding site" evidence="11">
    <location>
        <position position="14"/>
    </location>
    <ligand>
        <name>Mg(2+)</name>
        <dbReference type="ChEBI" id="CHEBI:18420"/>
    </ligand>
</feature>
<dbReference type="InterPro" id="IPR023000">
    <property type="entry name" value="Shikimate_kinase_CS"/>
</dbReference>
<feature type="binding site" evidence="11">
    <location>
        <position position="76"/>
    </location>
    <ligand>
        <name>substrate</name>
    </ligand>
</feature>
<evidence type="ECO:0000256" key="5">
    <source>
        <dbReference type="ARBA" id="ARBA00022679"/>
    </source>
</evidence>
<dbReference type="Gene3D" id="3.40.50.300">
    <property type="entry name" value="P-loop containing nucleotide triphosphate hydrolases"/>
    <property type="match status" value="1"/>
</dbReference>
<keyword evidence="11" id="KW-0460">Magnesium</keyword>
<feature type="binding site" evidence="11">
    <location>
        <position position="32"/>
    </location>
    <ligand>
        <name>substrate</name>
    </ligand>
</feature>
<keyword evidence="9 11" id="KW-0057">Aromatic amino acid biosynthesis</keyword>
<dbReference type="InterPro" id="IPR000623">
    <property type="entry name" value="Shikimate_kinase/TSH1"/>
</dbReference>
<evidence type="ECO:0000256" key="7">
    <source>
        <dbReference type="ARBA" id="ARBA00022777"/>
    </source>
</evidence>
<feature type="binding site" evidence="11">
    <location>
        <position position="115"/>
    </location>
    <ligand>
        <name>ATP</name>
        <dbReference type="ChEBI" id="CHEBI:30616"/>
    </ligand>
</feature>
<dbReference type="GO" id="GO:0016301">
    <property type="term" value="F:kinase activity"/>
    <property type="evidence" value="ECO:0007669"/>
    <property type="project" value="UniProtKB-KW"/>
</dbReference>
<evidence type="ECO:0000256" key="4">
    <source>
        <dbReference type="ARBA" id="ARBA00022605"/>
    </source>
</evidence>
<comment type="cofactor">
    <cofactor evidence="11">
        <name>Mg(2+)</name>
        <dbReference type="ChEBI" id="CHEBI:18420"/>
    </cofactor>
    <text evidence="11">Binds 1 Mg(2+) ion per subunit.</text>
</comment>
<dbReference type="PROSITE" id="PS01128">
    <property type="entry name" value="SHIKIMATE_KINASE"/>
    <property type="match status" value="1"/>
</dbReference>
<comment type="pathway">
    <text evidence="1 11">Metabolic intermediate biosynthesis; chorismate biosynthesis; chorismate from D-erythrose 4-phosphate and phosphoenolpyruvate: step 5/7.</text>
</comment>
<evidence type="ECO:0000256" key="6">
    <source>
        <dbReference type="ARBA" id="ARBA00022741"/>
    </source>
</evidence>
<comment type="function">
    <text evidence="11">Catalyzes the specific phosphorylation of the 3-hydroxyl group of shikimic acid using ATP as a cosubstrate.</text>
</comment>
<dbReference type="PANTHER" id="PTHR21087:SF16">
    <property type="entry name" value="SHIKIMATE KINASE 1, CHLOROPLASTIC"/>
    <property type="match status" value="1"/>
</dbReference>
<keyword evidence="8 11" id="KW-0067">ATP-binding</keyword>
<reference evidence="12" key="1">
    <citation type="submission" date="2022-05" db="EMBL/GenBank/DDBJ databases">
        <title>Complete genome sequence of toluene-degrading Gulosibacter sediminis strain ACHW.36C.</title>
        <authorList>
            <person name="Wai A.C."/>
            <person name="Lai G.K."/>
            <person name="Griffin S.D."/>
            <person name="Leung F.C."/>
        </authorList>
    </citation>
    <scope>NUCLEOTIDE SEQUENCE [LARGE SCALE GENOMIC DNA]</scope>
    <source>
        <strain evidence="12">ACHW.36C</strain>
    </source>
</reference>
<gene>
    <name evidence="11" type="primary">aroK</name>
    <name evidence="12" type="ORF">M3M28_06845</name>
</gene>
<dbReference type="Pfam" id="PF01202">
    <property type="entry name" value="SKI"/>
    <property type="match status" value="1"/>
</dbReference>
<dbReference type="EC" id="2.7.1.71" evidence="3 11"/>
<evidence type="ECO:0000256" key="9">
    <source>
        <dbReference type="ARBA" id="ARBA00023141"/>
    </source>
</evidence>
<feature type="binding site" evidence="11">
    <location>
        <position position="131"/>
    </location>
    <ligand>
        <name>substrate</name>
    </ligand>
</feature>
<keyword evidence="7 11" id="KW-0418">Kinase</keyword>
<feature type="binding site" evidence="11">
    <location>
        <begin position="10"/>
        <end position="15"/>
    </location>
    <ligand>
        <name>ATP</name>
        <dbReference type="ChEBI" id="CHEBI:30616"/>
    </ligand>
</feature>
<comment type="subunit">
    <text evidence="11">Monomer.</text>
</comment>
<name>A0ABY4MUT7_9MICO</name>
<keyword evidence="11" id="KW-0963">Cytoplasm</keyword>
<keyword evidence="11" id="KW-0479">Metal-binding</keyword>
<evidence type="ECO:0000256" key="11">
    <source>
        <dbReference type="HAMAP-Rule" id="MF_00109"/>
    </source>
</evidence>
<dbReference type="InterPro" id="IPR027417">
    <property type="entry name" value="P-loop_NTPase"/>
</dbReference>
<evidence type="ECO:0000256" key="2">
    <source>
        <dbReference type="ARBA" id="ARBA00006997"/>
    </source>
</evidence>
<dbReference type="PRINTS" id="PR01100">
    <property type="entry name" value="SHIKIMTKNASE"/>
</dbReference>
<comment type="similarity">
    <text evidence="2 11">Belongs to the shikimate kinase family.</text>
</comment>
<dbReference type="CDD" id="cd00464">
    <property type="entry name" value="SK"/>
    <property type="match status" value="1"/>
</dbReference>
<evidence type="ECO:0000256" key="8">
    <source>
        <dbReference type="ARBA" id="ARBA00022840"/>
    </source>
</evidence>
<feature type="binding site" evidence="11">
    <location>
        <position position="55"/>
    </location>
    <ligand>
        <name>substrate</name>
    </ligand>
</feature>
<evidence type="ECO:0000313" key="12">
    <source>
        <dbReference type="EMBL" id="UQN13804.1"/>
    </source>
</evidence>